<dbReference type="EMBL" id="ML178859">
    <property type="protein sequence ID" value="TFK96479.1"/>
    <property type="molecule type" value="Genomic_DNA"/>
</dbReference>
<dbReference type="GO" id="GO:0030246">
    <property type="term" value="F:carbohydrate binding"/>
    <property type="evidence" value="ECO:0007669"/>
    <property type="project" value="InterPro"/>
</dbReference>
<dbReference type="GO" id="GO:0008843">
    <property type="term" value="F:endochitinase activity"/>
    <property type="evidence" value="ECO:0007669"/>
    <property type="project" value="UniProtKB-EC"/>
</dbReference>
<proteinExistence type="inferred from homology"/>
<evidence type="ECO:0000256" key="5">
    <source>
        <dbReference type="ARBA" id="ARBA00023024"/>
    </source>
</evidence>
<evidence type="ECO:0000256" key="9">
    <source>
        <dbReference type="RuleBase" id="RU000489"/>
    </source>
</evidence>
<dbReference type="Gene3D" id="3.10.50.10">
    <property type="match status" value="1"/>
</dbReference>
<keyword evidence="7 9" id="KW-0326">Glycosidase</keyword>
<keyword evidence="13" id="KW-1185">Reference proteome</keyword>
<dbReference type="InterPro" id="IPR036573">
    <property type="entry name" value="CBM_sf_5/12"/>
</dbReference>
<evidence type="ECO:0000256" key="3">
    <source>
        <dbReference type="ARBA" id="ARBA00012729"/>
    </source>
</evidence>
<feature type="signal peptide" evidence="10">
    <location>
        <begin position="1"/>
        <end position="29"/>
    </location>
</feature>
<dbReference type="Proteomes" id="UP000305067">
    <property type="component" value="Unassembled WGS sequence"/>
</dbReference>
<dbReference type="InterPro" id="IPR029070">
    <property type="entry name" value="Chitinase_insertion_sf"/>
</dbReference>
<feature type="chain" id="PRO_5022729455" description="chitinase" evidence="10">
    <location>
        <begin position="30"/>
        <end position="526"/>
    </location>
</feature>
<dbReference type="Gene3D" id="3.20.20.80">
    <property type="entry name" value="Glycosidases"/>
    <property type="match status" value="1"/>
</dbReference>
<comment type="catalytic activity">
    <reaction evidence="1">
        <text>Random endo-hydrolysis of N-acetyl-beta-D-glucosaminide (1-&gt;4)-beta-linkages in chitin and chitodextrins.</text>
        <dbReference type="EC" id="3.2.1.14"/>
    </reaction>
</comment>
<keyword evidence="5" id="KW-0146">Chitin degradation</keyword>
<sequence length="526" mass="57114">MASSSSNATFKRILLLVTAAFTLVSVANATQSMRRPEDYKEPAHTNAVERNPEIISAASLKENETETSVERRQASGGRVNAAYFTNWSIYGAGYHPKLVPAADLTHILYSFADTDASSGALKLTDLDADTTKHFEGDSWSEAGNNLYGCLKQMYLHKLANRNLKVLLSVGGWTYSQSGHFNFVTNPAARATFVNDAIRFVEDYGFDGIDIDFEYPANTAQGQGFADLLTAMRTALNQLAQRKGDAVPYQLTVAVAAGASNYQHLNVPQMEAALNFWNLMSYDYAGSWDTISGHQANLYGPVPTGFETDAALKWYLSKGAKANKINHGLPMYGRAFQNTDGIQKPFSGIGQGTIEAGIYSYKFLPIAGAQVIEDMTLVASYSYDGAKRELVSYDSPNIIKRKTQYTIAQGLGGNFFWELAQDKAGDAALSRISRQALGTLDQTKNHINYPSSKYDNIKNNMGGGGGTNPPTDPPPTGGCGGLTAWSSSAVYTGGMQVSHNGRKWTAKWWTQNETPGTSDVWNNVGAC</sequence>
<reference evidence="12 13" key="1">
    <citation type="journal article" date="2019" name="Nat. Ecol. Evol.">
        <title>Megaphylogeny resolves global patterns of mushroom evolution.</title>
        <authorList>
            <person name="Varga T."/>
            <person name="Krizsan K."/>
            <person name="Foldi C."/>
            <person name="Dima B."/>
            <person name="Sanchez-Garcia M."/>
            <person name="Sanchez-Ramirez S."/>
            <person name="Szollosi G.J."/>
            <person name="Szarkandi J.G."/>
            <person name="Papp V."/>
            <person name="Albert L."/>
            <person name="Andreopoulos W."/>
            <person name="Angelini C."/>
            <person name="Antonin V."/>
            <person name="Barry K.W."/>
            <person name="Bougher N.L."/>
            <person name="Buchanan P."/>
            <person name="Buyck B."/>
            <person name="Bense V."/>
            <person name="Catcheside P."/>
            <person name="Chovatia M."/>
            <person name="Cooper J."/>
            <person name="Damon W."/>
            <person name="Desjardin D."/>
            <person name="Finy P."/>
            <person name="Geml J."/>
            <person name="Haridas S."/>
            <person name="Hughes K."/>
            <person name="Justo A."/>
            <person name="Karasinski D."/>
            <person name="Kautmanova I."/>
            <person name="Kiss B."/>
            <person name="Kocsube S."/>
            <person name="Kotiranta H."/>
            <person name="LaButti K.M."/>
            <person name="Lechner B.E."/>
            <person name="Liimatainen K."/>
            <person name="Lipzen A."/>
            <person name="Lukacs Z."/>
            <person name="Mihaltcheva S."/>
            <person name="Morgado L.N."/>
            <person name="Niskanen T."/>
            <person name="Noordeloos M.E."/>
            <person name="Ohm R.A."/>
            <person name="Ortiz-Santana B."/>
            <person name="Ovrebo C."/>
            <person name="Racz N."/>
            <person name="Riley R."/>
            <person name="Savchenko A."/>
            <person name="Shiryaev A."/>
            <person name="Soop K."/>
            <person name="Spirin V."/>
            <person name="Szebenyi C."/>
            <person name="Tomsovsky M."/>
            <person name="Tulloss R.E."/>
            <person name="Uehling J."/>
            <person name="Grigoriev I.V."/>
            <person name="Vagvolgyi C."/>
            <person name="Papp T."/>
            <person name="Martin F.M."/>
            <person name="Miettinen O."/>
            <person name="Hibbett D.S."/>
            <person name="Nagy L.G."/>
        </authorList>
    </citation>
    <scope>NUCLEOTIDE SEQUENCE [LARGE SCALE GENOMIC DNA]</scope>
    <source>
        <strain evidence="12 13">CBS 309.79</strain>
    </source>
</reference>
<name>A0A5C3Q625_9AGAR</name>
<dbReference type="SMART" id="SM00636">
    <property type="entry name" value="Glyco_18"/>
    <property type="match status" value="1"/>
</dbReference>
<dbReference type="FunFam" id="3.10.50.10:FF:000005">
    <property type="entry name" value="Endochitinase B1"/>
    <property type="match status" value="1"/>
</dbReference>
<keyword evidence="4 9" id="KW-0378">Hydrolase</keyword>
<dbReference type="PROSITE" id="PS01095">
    <property type="entry name" value="GH18_1"/>
    <property type="match status" value="1"/>
</dbReference>
<dbReference type="InterPro" id="IPR017853">
    <property type="entry name" value="GH"/>
</dbReference>
<evidence type="ECO:0000256" key="7">
    <source>
        <dbReference type="ARBA" id="ARBA00023295"/>
    </source>
</evidence>
<dbReference type="GO" id="GO:0008061">
    <property type="term" value="F:chitin binding"/>
    <property type="evidence" value="ECO:0007669"/>
    <property type="project" value="InterPro"/>
</dbReference>
<organism evidence="12 13">
    <name type="scientific">Pterulicium gracile</name>
    <dbReference type="NCBI Taxonomy" id="1884261"/>
    <lineage>
        <taxon>Eukaryota</taxon>
        <taxon>Fungi</taxon>
        <taxon>Dikarya</taxon>
        <taxon>Basidiomycota</taxon>
        <taxon>Agaricomycotina</taxon>
        <taxon>Agaricomycetes</taxon>
        <taxon>Agaricomycetidae</taxon>
        <taxon>Agaricales</taxon>
        <taxon>Pleurotineae</taxon>
        <taxon>Pterulaceae</taxon>
        <taxon>Pterulicium</taxon>
    </lineage>
</organism>
<dbReference type="InterPro" id="IPR011583">
    <property type="entry name" value="Chitinase_II/V-like_cat"/>
</dbReference>
<dbReference type="PANTHER" id="PTHR11177:SF317">
    <property type="entry name" value="CHITINASE 12-RELATED"/>
    <property type="match status" value="1"/>
</dbReference>
<dbReference type="CDD" id="cd12215">
    <property type="entry name" value="ChiC_BD"/>
    <property type="match status" value="1"/>
</dbReference>
<evidence type="ECO:0000256" key="4">
    <source>
        <dbReference type="ARBA" id="ARBA00022801"/>
    </source>
</evidence>
<dbReference type="InterPro" id="IPR050314">
    <property type="entry name" value="Glycosyl_Hydrlase_18"/>
</dbReference>
<dbReference type="PANTHER" id="PTHR11177">
    <property type="entry name" value="CHITINASE"/>
    <property type="match status" value="1"/>
</dbReference>
<evidence type="ECO:0000256" key="2">
    <source>
        <dbReference type="ARBA" id="ARBA00008682"/>
    </source>
</evidence>
<dbReference type="Gene3D" id="2.10.10.20">
    <property type="entry name" value="Carbohydrate-binding module superfamily 5/12"/>
    <property type="match status" value="1"/>
</dbReference>
<dbReference type="Pfam" id="PF00704">
    <property type="entry name" value="Glyco_hydro_18"/>
    <property type="match status" value="1"/>
</dbReference>
<evidence type="ECO:0000313" key="13">
    <source>
        <dbReference type="Proteomes" id="UP000305067"/>
    </source>
</evidence>
<protein>
    <recommendedName>
        <fullName evidence="3">chitinase</fullName>
        <ecNumber evidence="3">3.2.1.14</ecNumber>
    </recommendedName>
</protein>
<keyword evidence="6" id="KW-0119">Carbohydrate metabolism</keyword>
<feature type="domain" description="GH18" evidence="11">
    <location>
        <begin position="78"/>
        <end position="439"/>
    </location>
</feature>
<evidence type="ECO:0000256" key="1">
    <source>
        <dbReference type="ARBA" id="ARBA00000822"/>
    </source>
</evidence>
<dbReference type="GO" id="GO:0000272">
    <property type="term" value="P:polysaccharide catabolic process"/>
    <property type="evidence" value="ECO:0007669"/>
    <property type="project" value="UniProtKB-KW"/>
</dbReference>
<dbReference type="InterPro" id="IPR001223">
    <property type="entry name" value="Glyco_hydro18_cat"/>
</dbReference>
<evidence type="ECO:0000256" key="6">
    <source>
        <dbReference type="ARBA" id="ARBA00023277"/>
    </source>
</evidence>
<dbReference type="SUPFAM" id="SSF51055">
    <property type="entry name" value="Carbohydrate binding domain"/>
    <property type="match status" value="1"/>
</dbReference>
<comment type="similarity">
    <text evidence="2">Belongs to the glycosyl hydrolase 18 family. Chitinase class V subfamily.</text>
</comment>
<keyword evidence="10" id="KW-0732">Signal</keyword>
<dbReference type="STRING" id="1884261.A0A5C3Q625"/>
<dbReference type="Pfam" id="PF02839">
    <property type="entry name" value="CBM_5_12"/>
    <property type="match status" value="1"/>
</dbReference>
<dbReference type="GO" id="GO:0006032">
    <property type="term" value="P:chitin catabolic process"/>
    <property type="evidence" value="ECO:0007669"/>
    <property type="project" value="UniProtKB-KW"/>
</dbReference>
<keyword evidence="8" id="KW-0624">Polysaccharide degradation</keyword>
<dbReference type="OrthoDB" id="76388at2759"/>
<evidence type="ECO:0000256" key="10">
    <source>
        <dbReference type="SAM" id="SignalP"/>
    </source>
</evidence>
<dbReference type="InterPro" id="IPR003610">
    <property type="entry name" value="CBM5/12"/>
</dbReference>
<accession>A0A5C3Q625</accession>
<dbReference type="SUPFAM" id="SSF51445">
    <property type="entry name" value="(Trans)glycosidases"/>
    <property type="match status" value="1"/>
</dbReference>
<dbReference type="PROSITE" id="PS51910">
    <property type="entry name" value="GH18_2"/>
    <property type="match status" value="1"/>
</dbReference>
<dbReference type="SMART" id="SM00495">
    <property type="entry name" value="ChtBD3"/>
    <property type="match status" value="1"/>
</dbReference>
<dbReference type="GO" id="GO:0005576">
    <property type="term" value="C:extracellular region"/>
    <property type="evidence" value="ECO:0007669"/>
    <property type="project" value="InterPro"/>
</dbReference>
<dbReference type="SUPFAM" id="SSF54556">
    <property type="entry name" value="Chitinase insertion domain"/>
    <property type="match status" value="1"/>
</dbReference>
<evidence type="ECO:0000259" key="11">
    <source>
        <dbReference type="PROSITE" id="PS51910"/>
    </source>
</evidence>
<dbReference type="AlphaFoldDB" id="A0A5C3Q625"/>
<dbReference type="EC" id="3.2.1.14" evidence="3"/>
<dbReference type="InterPro" id="IPR001579">
    <property type="entry name" value="Glyco_hydro_18_chit_AS"/>
</dbReference>
<dbReference type="CDD" id="cd06548">
    <property type="entry name" value="GH18_chitinase"/>
    <property type="match status" value="1"/>
</dbReference>
<gene>
    <name evidence="12" type="ORF">BDV98DRAFT_306875</name>
</gene>
<evidence type="ECO:0000256" key="8">
    <source>
        <dbReference type="ARBA" id="ARBA00023326"/>
    </source>
</evidence>
<evidence type="ECO:0000313" key="12">
    <source>
        <dbReference type="EMBL" id="TFK96479.1"/>
    </source>
</evidence>